<dbReference type="Proteomes" id="UP000886752">
    <property type="component" value="Unassembled WGS sequence"/>
</dbReference>
<keyword evidence="1" id="KW-1133">Transmembrane helix</keyword>
<dbReference type="Pfam" id="PF04307">
    <property type="entry name" value="YdjM"/>
    <property type="match status" value="1"/>
</dbReference>
<keyword evidence="1" id="KW-0812">Transmembrane</keyword>
<name>A0A9D1TPW1_9BACT</name>
<feature type="transmembrane region" description="Helical" evidence="1">
    <location>
        <begin position="59"/>
        <end position="77"/>
    </location>
</feature>
<reference evidence="2" key="2">
    <citation type="submission" date="2021-04" db="EMBL/GenBank/DDBJ databases">
        <authorList>
            <person name="Gilroy R."/>
        </authorList>
    </citation>
    <scope>NUCLEOTIDE SEQUENCE</scope>
    <source>
        <strain evidence="2">ChiHecec2B26-446</strain>
    </source>
</reference>
<evidence type="ECO:0000256" key="1">
    <source>
        <dbReference type="SAM" id="Phobius"/>
    </source>
</evidence>
<evidence type="ECO:0000313" key="3">
    <source>
        <dbReference type="Proteomes" id="UP000886752"/>
    </source>
</evidence>
<dbReference type="AlphaFoldDB" id="A0A9D1TPW1"/>
<dbReference type="GO" id="GO:0016787">
    <property type="term" value="F:hydrolase activity"/>
    <property type="evidence" value="ECO:0007669"/>
    <property type="project" value="UniProtKB-KW"/>
</dbReference>
<keyword evidence="1" id="KW-0472">Membrane</keyword>
<feature type="transmembrane region" description="Helical" evidence="1">
    <location>
        <begin position="131"/>
        <end position="148"/>
    </location>
</feature>
<reference evidence="2" key="1">
    <citation type="journal article" date="2021" name="PeerJ">
        <title>Extensive microbial diversity within the chicken gut microbiome revealed by metagenomics and culture.</title>
        <authorList>
            <person name="Gilroy R."/>
            <person name="Ravi A."/>
            <person name="Getino M."/>
            <person name="Pursley I."/>
            <person name="Horton D.L."/>
            <person name="Alikhan N.F."/>
            <person name="Baker D."/>
            <person name="Gharbi K."/>
            <person name="Hall N."/>
            <person name="Watson M."/>
            <person name="Adriaenssens E.M."/>
            <person name="Foster-Nyarko E."/>
            <person name="Jarju S."/>
            <person name="Secka A."/>
            <person name="Antonio M."/>
            <person name="Oren A."/>
            <person name="Chaudhuri R.R."/>
            <person name="La Ragione R."/>
            <person name="Hildebrand F."/>
            <person name="Pallen M.J."/>
        </authorList>
    </citation>
    <scope>NUCLEOTIDE SEQUENCE</scope>
    <source>
        <strain evidence="2">ChiHecec2B26-446</strain>
    </source>
</reference>
<organism evidence="2 3">
    <name type="scientific">Candidatus Desulfovibrio intestinipullorum</name>
    <dbReference type="NCBI Taxonomy" id="2838536"/>
    <lineage>
        <taxon>Bacteria</taxon>
        <taxon>Pseudomonadati</taxon>
        <taxon>Thermodesulfobacteriota</taxon>
        <taxon>Desulfovibrionia</taxon>
        <taxon>Desulfovibrionales</taxon>
        <taxon>Desulfovibrionaceae</taxon>
        <taxon>Desulfovibrio</taxon>
    </lineage>
</organism>
<accession>A0A9D1TPW1</accession>
<protein>
    <submittedName>
        <fullName evidence="2">Metal-dependent hydrolase</fullName>
    </submittedName>
</protein>
<comment type="caution">
    <text evidence="2">The sequence shown here is derived from an EMBL/GenBank/DDBJ whole genome shotgun (WGS) entry which is preliminary data.</text>
</comment>
<dbReference type="InterPro" id="IPR007404">
    <property type="entry name" value="YdjM-like"/>
</dbReference>
<evidence type="ECO:0000313" key="2">
    <source>
        <dbReference type="EMBL" id="HIW00784.1"/>
    </source>
</evidence>
<sequence>MRWVTHQVGALGAAIWLQLPLAGLAAAWVGGILPDVFDQKLAGLFANRQKAFNRIHRGFTHWPGLWLALVFAAVLLVPREGEYLLRPVCVGLAVGGLSHVVLDMLTPQGIPLLPFSRRNRFSLKLCKTGSFGEYAFLATMIVCMWIFLREEVYSEAHRIVRTFWGA</sequence>
<dbReference type="EMBL" id="DXHV01000062">
    <property type="protein sequence ID" value="HIW00784.1"/>
    <property type="molecule type" value="Genomic_DNA"/>
</dbReference>
<proteinExistence type="predicted"/>
<gene>
    <name evidence="2" type="ORF">H9894_06290</name>
</gene>
<keyword evidence="2" id="KW-0378">Hydrolase</keyword>